<dbReference type="Proteomes" id="UP001596022">
    <property type="component" value="Unassembled WGS sequence"/>
</dbReference>
<keyword evidence="3" id="KW-1185">Reference proteome</keyword>
<feature type="transmembrane region" description="Helical" evidence="1">
    <location>
        <begin position="6"/>
        <end position="25"/>
    </location>
</feature>
<dbReference type="Pfam" id="PF12732">
    <property type="entry name" value="YtxH"/>
    <property type="match status" value="1"/>
</dbReference>
<sequence length="125" mass="13832">MGKWKSYLLGFTVGGIAAGVTVLLSTPKSGKEMRRDLYHKWEDINLSVIDIKNAAGSVKESVNDFAVKGIPLIKSTVSDIRSAVDAWRDDVQPNIDKITEDMKRLNEERKTISLNSSKAVPPTEE</sequence>
<name>A0ABV9GLR6_9BACL</name>
<keyword evidence="1" id="KW-1133">Transmembrane helix</keyword>
<evidence type="ECO:0000256" key="1">
    <source>
        <dbReference type="SAM" id="Phobius"/>
    </source>
</evidence>
<dbReference type="PANTHER" id="PTHR35792:SF3">
    <property type="entry name" value="IG HYPOTHETICAL 17707"/>
    <property type="match status" value="1"/>
</dbReference>
<protein>
    <submittedName>
        <fullName evidence="2">YtxH domain-containing protein</fullName>
    </submittedName>
</protein>
<dbReference type="PANTHER" id="PTHR35792">
    <property type="entry name" value="GENERAL STRESS PROTEIN"/>
    <property type="match status" value="1"/>
</dbReference>
<accession>A0ABV9GLR6</accession>
<organism evidence="2 3">
    <name type="scientific">Camelliibacillus cellulosilyticus</name>
    <dbReference type="NCBI Taxonomy" id="2174486"/>
    <lineage>
        <taxon>Bacteria</taxon>
        <taxon>Bacillati</taxon>
        <taxon>Bacillota</taxon>
        <taxon>Bacilli</taxon>
        <taxon>Bacillales</taxon>
        <taxon>Sporolactobacillaceae</taxon>
        <taxon>Camelliibacillus</taxon>
    </lineage>
</organism>
<gene>
    <name evidence="2" type="ORF">ACFO4N_10220</name>
</gene>
<reference evidence="3" key="1">
    <citation type="journal article" date="2019" name="Int. J. Syst. Evol. Microbiol.">
        <title>The Global Catalogue of Microorganisms (GCM) 10K type strain sequencing project: providing services to taxonomists for standard genome sequencing and annotation.</title>
        <authorList>
            <consortium name="The Broad Institute Genomics Platform"/>
            <consortium name="The Broad Institute Genome Sequencing Center for Infectious Disease"/>
            <person name="Wu L."/>
            <person name="Ma J."/>
        </authorList>
    </citation>
    <scope>NUCLEOTIDE SEQUENCE [LARGE SCALE GENOMIC DNA]</scope>
    <source>
        <strain evidence="3">CGMCC 1.16306</strain>
    </source>
</reference>
<comment type="caution">
    <text evidence="2">The sequence shown here is derived from an EMBL/GenBank/DDBJ whole genome shotgun (WGS) entry which is preliminary data.</text>
</comment>
<evidence type="ECO:0000313" key="2">
    <source>
        <dbReference type="EMBL" id="MFC4619088.1"/>
    </source>
</evidence>
<dbReference type="RefSeq" id="WP_376846187.1">
    <property type="nucleotide sequence ID" value="NZ_JBHSFW010000005.1"/>
</dbReference>
<proteinExistence type="predicted"/>
<keyword evidence="1" id="KW-0812">Transmembrane</keyword>
<dbReference type="InterPro" id="IPR052928">
    <property type="entry name" value="Desiccation-related_membrane"/>
</dbReference>
<dbReference type="EMBL" id="JBHSFW010000005">
    <property type="protein sequence ID" value="MFC4619088.1"/>
    <property type="molecule type" value="Genomic_DNA"/>
</dbReference>
<dbReference type="InterPro" id="IPR024623">
    <property type="entry name" value="YtxH"/>
</dbReference>
<keyword evidence="1" id="KW-0472">Membrane</keyword>
<evidence type="ECO:0000313" key="3">
    <source>
        <dbReference type="Proteomes" id="UP001596022"/>
    </source>
</evidence>